<accession>A0A6M0SCN9</accession>
<dbReference type="EMBL" id="QZCE01000002">
    <property type="protein sequence ID" value="NEZ66255.1"/>
    <property type="molecule type" value="Genomic_DNA"/>
</dbReference>
<name>A0A6M0SCN9_9CYAN</name>
<comment type="caution">
    <text evidence="1">The sequence shown here is derived from an EMBL/GenBank/DDBJ whole genome shotgun (WGS) entry which is preliminary data.</text>
</comment>
<dbReference type="RefSeq" id="WP_163668234.1">
    <property type="nucleotide sequence ID" value="NZ_QZCE01000002.1"/>
</dbReference>
<dbReference type="Proteomes" id="UP000473574">
    <property type="component" value="Unassembled WGS sequence"/>
</dbReference>
<evidence type="ECO:0000313" key="1">
    <source>
        <dbReference type="EMBL" id="NEZ66255.1"/>
    </source>
</evidence>
<dbReference type="AlphaFoldDB" id="A0A6M0SCN9"/>
<dbReference type="GO" id="GO:0004519">
    <property type="term" value="F:endonuclease activity"/>
    <property type="evidence" value="ECO:0007669"/>
    <property type="project" value="UniProtKB-KW"/>
</dbReference>
<gene>
    <name evidence="1" type="ORF">D0962_26420</name>
</gene>
<reference evidence="1 2" key="1">
    <citation type="journal article" date="2020" name="Microb. Ecol.">
        <title>Ecogenomics of the Marine Benthic Filamentous Cyanobacterium Adonisia.</title>
        <authorList>
            <person name="Walter J.M."/>
            <person name="Coutinho F.H."/>
            <person name="Leomil L."/>
            <person name="Hargreaves P.I."/>
            <person name="Campeao M.E."/>
            <person name="Vieira V.V."/>
            <person name="Silva B.S."/>
            <person name="Fistarol G.O."/>
            <person name="Salomon P.S."/>
            <person name="Sawabe T."/>
            <person name="Mino S."/>
            <person name="Hosokawa M."/>
            <person name="Miyashita H."/>
            <person name="Maruyama F."/>
            <person name="van Verk M.C."/>
            <person name="Dutilh B.E."/>
            <person name="Thompson C.C."/>
            <person name="Thompson F.L."/>
        </authorList>
    </citation>
    <scope>NUCLEOTIDE SEQUENCE [LARGE SCALE GENOMIC DNA]</scope>
    <source>
        <strain evidence="1 2">CCMR0082</strain>
    </source>
</reference>
<keyword evidence="1" id="KW-0255">Endonuclease</keyword>
<proteinExistence type="predicted"/>
<keyword evidence="1" id="KW-0540">Nuclease</keyword>
<evidence type="ECO:0000313" key="2">
    <source>
        <dbReference type="Proteomes" id="UP000473574"/>
    </source>
</evidence>
<organism evidence="1 2">
    <name type="scientific">Adonisia turfae CCMR0082</name>
    <dbReference type="NCBI Taxonomy" id="2304604"/>
    <lineage>
        <taxon>Bacteria</taxon>
        <taxon>Bacillati</taxon>
        <taxon>Cyanobacteriota</taxon>
        <taxon>Adonisia</taxon>
        <taxon>Adonisia turfae</taxon>
    </lineage>
</organism>
<protein>
    <submittedName>
        <fullName evidence="1">HNH endonuclease</fullName>
    </submittedName>
</protein>
<keyword evidence="1" id="KW-0378">Hydrolase</keyword>
<sequence>MPMDRSLYPDDWDEIALNIKNEAKWVCDDCGKICRKSGESVDEFVVRINAINQLFSGWPEDISVSESEVRAHPQRWTLTVAHLDHQPQNCDRTNLKALCAPCHCRYDLQPSSMFVKKQLKLERCGQLSLEVG</sequence>